<dbReference type="AlphaFoldDB" id="A0A424Z4C6"/>
<evidence type="ECO:0000313" key="2">
    <source>
        <dbReference type="Proteomes" id="UP000284763"/>
    </source>
</evidence>
<comment type="caution">
    <text evidence="1">The sequence shown here is derived from an EMBL/GenBank/DDBJ whole genome shotgun (WGS) entry which is preliminary data.</text>
</comment>
<proteinExistence type="predicted"/>
<name>A0A424Z4C6_9EURY</name>
<organism evidence="1 2">
    <name type="scientific">Methanosalsum natronophilum</name>
    <dbReference type="NCBI Taxonomy" id="768733"/>
    <lineage>
        <taxon>Archaea</taxon>
        <taxon>Methanobacteriati</taxon>
        <taxon>Methanobacteriota</taxon>
        <taxon>Stenosarchaea group</taxon>
        <taxon>Methanomicrobia</taxon>
        <taxon>Methanosarcinales</taxon>
        <taxon>Methanosarcinaceae</taxon>
        <taxon>Methanosalsum</taxon>
    </lineage>
</organism>
<sequence>MITISDKTEFVKVHEISCKCTNWADNTFFKNKEYKVCEEMVCPICKSRYVWELSEEHEYFQGEVREELWLKYIDSHTSKDTQNERISIKSKVPEFTIRKSNGNFWMAVDGYGDTEQKSKNELIDKLNEWLAYHSN</sequence>
<accession>A0A424Z4C6</accession>
<evidence type="ECO:0000313" key="1">
    <source>
        <dbReference type="EMBL" id="RQD92172.1"/>
    </source>
</evidence>
<protein>
    <submittedName>
        <fullName evidence="1">Uncharacterized protein</fullName>
    </submittedName>
</protein>
<dbReference type="EMBL" id="QZAB01000052">
    <property type="protein sequence ID" value="RQD92172.1"/>
    <property type="molecule type" value="Genomic_DNA"/>
</dbReference>
<reference evidence="1 2" key="1">
    <citation type="submission" date="2018-08" db="EMBL/GenBank/DDBJ databases">
        <title>The metabolism and importance of syntrophic acetate oxidation coupled to methane or sulfide production in haloalkaline environments.</title>
        <authorList>
            <person name="Timmers P.H.A."/>
            <person name="Vavourakis C.D."/>
            <person name="Sorokin D.Y."/>
            <person name="Sinninghe Damste J.S."/>
            <person name="Muyzer G."/>
            <person name="Stams A.J.M."/>
            <person name="Plugge C.M."/>
        </authorList>
    </citation>
    <scope>NUCLEOTIDE SEQUENCE [LARGE SCALE GENOMIC DNA]</scope>
    <source>
        <strain evidence="1">MSAO_Arc3</strain>
    </source>
</reference>
<dbReference type="Proteomes" id="UP000284763">
    <property type="component" value="Unassembled WGS sequence"/>
</dbReference>
<gene>
    <name evidence="1" type="ORF">D5R95_00675</name>
</gene>